<proteinExistence type="predicted"/>
<comment type="caution">
    <text evidence="1">The sequence shown here is derived from an EMBL/GenBank/DDBJ whole genome shotgun (WGS) entry which is preliminary data.</text>
</comment>
<evidence type="ECO:0000313" key="2">
    <source>
        <dbReference type="Proteomes" id="UP000886757"/>
    </source>
</evidence>
<dbReference type="EMBL" id="DVGK01000018">
    <property type="protein sequence ID" value="HIR12525.1"/>
    <property type="molecule type" value="Genomic_DNA"/>
</dbReference>
<gene>
    <name evidence="1" type="ORF">IAB31_01220</name>
</gene>
<evidence type="ECO:0008006" key="3">
    <source>
        <dbReference type="Google" id="ProtNLM"/>
    </source>
</evidence>
<sequence length="100" mass="11626">MKSNSSDKIRLIAEDNGFPGTLNKLAEECAEYTAARLQYHERKTDNWKEELMDVWILMQQVEILLSGEPILEAQLMELAGRKIARQIRRIKEREGKIPDL</sequence>
<reference evidence="1" key="2">
    <citation type="journal article" date="2021" name="PeerJ">
        <title>Extensive microbial diversity within the chicken gut microbiome revealed by metagenomics and culture.</title>
        <authorList>
            <person name="Gilroy R."/>
            <person name="Ravi A."/>
            <person name="Getino M."/>
            <person name="Pursley I."/>
            <person name="Horton D.L."/>
            <person name="Alikhan N.F."/>
            <person name="Baker D."/>
            <person name="Gharbi K."/>
            <person name="Hall N."/>
            <person name="Watson M."/>
            <person name="Adriaenssens E.M."/>
            <person name="Foster-Nyarko E."/>
            <person name="Jarju S."/>
            <person name="Secka A."/>
            <person name="Antonio M."/>
            <person name="Oren A."/>
            <person name="Chaudhuri R.R."/>
            <person name="La Ragione R."/>
            <person name="Hildebrand F."/>
            <person name="Pallen M.J."/>
        </authorList>
    </citation>
    <scope>NUCLEOTIDE SEQUENCE</scope>
    <source>
        <strain evidence="1">ChiSjej4B22-8148</strain>
    </source>
</reference>
<protein>
    <recommendedName>
        <fullName evidence="3">NTP pyrophosphohydrolase MazG putative catalytic core domain-containing protein</fullName>
    </recommendedName>
</protein>
<organism evidence="1 2">
    <name type="scientific">Candidatus Choladousia intestinavium</name>
    <dbReference type="NCBI Taxonomy" id="2840727"/>
    <lineage>
        <taxon>Bacteria</taxon>
        <taxon>Bacillati</taxon>
        <taxon>Bacillota</taxon>
        <taxon>Clostridia</taxon>
        <taxon>Lachnospirales</taxon>
        <taxon>Lachnospiraceae</taxon>
        <taxon>Lachnospiraceae incertae sedis</taxon>
        <taxon>Candidatus Choladousia</taxon>
    </lineage>
</organism>
<name>A0A9D1D7T6_9FIRM</name>
<evidence type="ECO:0000313" key="1">
    <source>
        <dbReference type="EMBL" id="HIR12525.1"/>
    </source>
</evidence>
<dbReference type="Proteomes" id="UP000886757">
    <property type="component" value="Unassembled WGS sequence"/>
</dbReference>
<reference evidence="1" key="1">
    <citation type="submission" date="2020-10" db="EMBL/GenBank/DDBJ databases">
        <authorList>
            <person name="Gilroy R."/>
        </authorList>
    </citation>
    <scope>NUCLEOTIDE SEQUENCE</scope>
    <source>
        <strain evidence="1">ChiSjej4B22-8148</strain>
    </source>
</reference>
<accession>A0A9D1D7T6</accession>
<dbReference type="AlphaFoldDB" id="A0A9D1D7T6"/>